<evidence type="ECO:0000313" key="1">
    <source>
        <dbReference type="EMBL" id="MBC3873974.1"/>
    </source>
</evidence>
<dbReference type="EMBL" id="JACOGA010000008">
    <property type="protein sequence ID" value="MBC3873974.1"/>
    <property type="molecule type" value="Genomic_DNA"/>
</dbReference>
<evidence type="ECO:0000313" key="2">
    <source>
        <dbReference type="Proteomes" id="UP000624279"/>
    </source>
</evidence>
<gene>
    <name evidence="1" type="ORF">H8K55_10255</name>
</gene>
<comment type="caution">
    <text evidence="1">The sequence shown here is derived from an EMBL/GenBank/DDBJ whole genome shotgun (WGS) entry which is preliminary data.</text>
</comment>
<organism evidence="1 2">
    <name type="scientific">Undibacterium flavidum</name>
    <dbReference type="NCBI Taxonomy" id="2762297"/>
    <lineage>
        <taxon>Bacteria</taxon>
        <taxon>Pseudomonadati</taxon>
        <taxon>Pseudomonadota</taxon>
        <taxon>Betaproteobacteria</taxon>
        <taxon>Burkholderiales</taxon>
        <taxon>Oxalobacteraceae</taxon>
        <taxon>Undibacterium</taxon>
    </lineage>
</organism>
<proteinExistence type="predicted"/>
<dbReference type="Proteomes" id="UP000624279">
    <property type="component" value="Unassembled WGS sequence"/>
</dbReference>
<name>A0ABR6YBM9_9BURK</name>
<evidence type="ECO:0008006" key="3">
    <source>
        <dbReference type="Google" id="ProtNLM"/>
    </source>
</evidence>
<sequence length="147" mass="16801">MRNLYKMIERWKSEGVVLLPPETEQVTRSTFSKIGAVATSDVVSMYAILGGMQEMDKECWRLWSLADIQVDNTKSIATGVLFSDYLIECWSYRLVPNDNDTSSVFADYFNDDKCIRVANSLEEFFGLYAENPYSVLEDPHPGQNAKY</sequence>
<accession>A0ABR6YBM9</accession>
<protein>
    <recommendedName>
        <fullName evidence="3">SMI1/KNR4 family protein SUKH-1</fullName>
    </recommendedName>
</protein>
<reference evidence="1 2" key="1">
    <citation type="submission" date="2020-08" db="EMBL/GenBank/DDBJ databases">
        <title>Novel species isolated from subtropical streams in China.</title>
        <authorList>
            <person name="Lu H."/>
        </authorList>
    </citation>
    <scope>NUCLEOTIDE SEQUENCE [LARGE SCALE GENOMIC DNA]</scope>
    <source>
        <strain evidence="1 2">LX15W</strain>
    </source>
</reference>
<keyword evidence="2" id="KW-1185">Reference proteome</keyword>